<dbReference type="AlphaFoldDB" id="A0A842HE46"/>
<keyword evidence="2" id="KW-1185">Reference proteome</keyword>
<proteinExistence type="predicted"/>
<dbReference type="RefSeq" id="WP_185674847.1">
    <property type="nucleotide sequence ID" value="NZ_JACHVB010000016.1"/>
</dbReference>
<comment type="caution">
    <text evidence="1">The sequence shown here is derived from an EMBL/GenBank/DDBJ whole genome shotgun (WGS) entry which is preliminary data.</text>
</comment>
<sequence length="205" mass="22370">METQHTDLTSDAAERIMAADFKNIVKKVREGKTLSQSELARVQARASGVVNTSLTTAANLNELASALGVTRQSIYRWRKLEGAPEPAANGTHSVIAWRQFMAANALEGGSASTDMEALKARKLLAEIEDRELRLAVRKNEYVPLEEVRLEWTTQVGKAIALMRAKFESELPPILSGLDAIGIQRELSAAIDEICTTLHNGGQCTP</sequence>
<evidence type="ECO:0000313" key="2">
    <source>
        <dbReference type="Proteomes" id="UP000546464"/>
    </source>
</evidence>
<dbReference type="EMBL" id="JACHVB010000016">
    <property type="protein sequence ID" value="MBC2593847.1"/>
    <property type="molecule type" value="Genomic_DNA"/>
</dbReference>
<evidence type="ECO:0000313" key="1">
    <source>
        <dbReference type="EMBL" id="MBC2593847.1"/>
    </source>
</evidence>
<accession>A0A842HE46</accession>
<protein>
    <submittedName>
        <fullName evidence="1">Uncharacterized protein</fullName>
    </submittedName>
</protein>
<name>A0A842HE46_9BACT</name>
<dbReference type="Proteomes" id="UP000546464">
    <property type="component" value="Unassembled WGS sequence"/>
</dbReference>
<gene>
    <name evidence="1" type="ORF">H5P28_06195</name>
</gene>
<reference evidence="1 2" key="1">
    <citation type="submission" date="2020-07" db="EMBL/GenBank/DDBJ databases">
        <authorList>
            <person name="Feng X."/>
        </authorList>
    </citation>
    <scope>NUCLEOTIDE SEQUENCE [LARGE SCALE GENOMIC DNA]</scope>
    <source>
        <strain evidence="1 2">JCM31066</strain>
    </source>
</reference>
<organism evidence="1 2">
    <name type="scientific">Ruficoccus amylovorans</name>
    <dbReference type="NCBI Taxonomy" id="1804625"/>
    <lineage>
        <taxon>Bacteria</taxon>
        <taxon>Pseudomonadati</taxon>
        <taxon>Verrucomicrobiota</taxon>
        <taxon>Opitutia</taxon>
        <taxon>Puniceicoccales</taxon>
        <taxon>Cerasicoccaceae</taxon>
        <taxon>Ruficoccus</taxon>
    </lineage>
</organism>